<evidence type="ECO:0000313" key="2">
    <source>
        <dbReference type="Proteomes" id="UP001206483"/>
    </source>
</evidence>
<accession>A0ABT1J950</accession>
<evidence type="ECO:0000313" key="1">
    <source>
        <dbReference type="EMBL" id="MCP2313974.1"/>
    </source>
</evidence>
<reference evidence="1 2" key="1">
    <citation type="submission" date="2022-06" db="EMBL/GenBank/DDBJ databases">
        <title>Sequencing the genomes of 1000 actinobacteria strains.</title>
        <authorList>
            <person name="Klenk H.-P."/>
        </authorList>
    </citation>
    <scope>NUCLEOTIDE SEQUENCE [LARGE SCALE GENOMIC DNA]</scope>
    <source>
        <strain evidence="1 2">DSM 41656</strain>
    </source>
</reference>
<sequence length="248" mass="27704">MQNGQVLRLRYSVAWVDQHPLTWVEGAFPADYEVKGWRLQLGESQLEAWPPTPMGEDEARLALLPILSAWAASLEVEHHLIVTFTYLGAEFEPESAVAGEVRVQATDVWTLAFDATVEVQRGTPPEPSWDWQETPAAAAVREVCLRPLRNGTRPVADAAYWLATHLKMWAGGQSQAASRLNVDPAYFERARQQGARSAERKVSNDSVSLTEQQKESLRLVLEDLVARLYLVESGLTPGERLTLTDWPS</sequence>
<gene>
    <name evidence="1" type="ORF">FHR36_007173</name>
</gene>
<comment type="caution">
    <text evidence="1">The sequence shown here is derived from an EMBL/GenBank/DDBJ whole genome shotgun (WGS) entry which is preliminary data.</text>
</comment>
<dbReference type="EMBL" id="JAMZDX010000008">
    <property type="protein sequence ID" value="MCP2313974.1"/>
    <property type="molecule type" value="Genomic_DNA"/>
</dbReference>
<organism evidence="1 2">
    <name type="scientific">Kitasatospora paracochleata</name>
    <dbReference type="NCBI Taxonomy" id="58354"/>
    <lineage>
        <taxon>Bacteria</taxon>
        <taxon>Bacillati</taxon>
        <taxon>Actinomycetota</taxon>
        <taxon>Actinomycetes</taxon>
        <taxon>Kitasatosporales</taxon>
        <taxon>Streptomycetaceae</taxon>
        <taxon>Kitasatospora</taxon>
    </lineage>
</organism>
<dbReference type="RefSeq" id="WP_253804295.1">
    <property type="nucleotide sequence ID" value="NZ_BAAAUB010000101.1"/>
</dbReference>
<keyword evidence="2" id="KW-1185">Reference proteome</keyword>
<dbReference type="Proteomes" id="UP001206483">
    <property type="component" value="Unassembled WGS sequence"/>
</dbReference>
<protein>
    <submittedName>
        <fullName evidence="1">Uncharacterized protein</fullName>
    </submittedName>
</protein>
<name>A0ABT1J950_9ACTN</name>
<proteinExistence type="predicted"/>